<name>A0A553WAW4_9SPHN</name>
<dbReference type="RefSeq" id="WP_143777058.1">
    <property type="nucleotide sequence ID" value="NZ_VKKU01000002.1"/>
</dbReference>
<dbReference type="PROSITE" id="PS51007">
    <property type="entry name" value="CYTC"/>
    <property type="match status" value="1"/>
</dbReference>
<dbReference type="GO" id="GO:0020037">
    <property type="term" value="F:heme binding"/>
    <property type="evidence" value="ECO:0007669"/>
    <property type="project" value="InterPro"/>
</dbReference>
<comment type="cofactor">
    <cofactor evidence="1">
        <name>pyrroloquinoline quinone</name>
        <dbReference type="ChEBI" id="CHEBI:58442"/>
    </cofactor>
</comment>
<dbReference type="OrthoDB" id="9794322at2"/>
<evidence type="ECO:0000256" key="7">
    <source>
        <dbReference type="ARBA" id="ARBA00023004"/>
    </source>
</evidence>
<gene>
    <name evidence="10" type="ORF">FOM92_11775</name>
</gene>
<evidence type="ECO:0000256" key="8">
    <source>
        <dbReference type="PROSITE-ProRule" id="PRU00433"/>
    </source>
</evidence>
<dbReference type="SUPFAM" id="SSF50998">
    <property type="entry name" value="Quinoprotein alcohol dehydrogenase-like"/>
    <property type="match status" value="1"/>
</dbReference>
<dbReference type="GO" id="GO:0009055">
    <property type="term" value="F:electron transfer activity"/>
    <property type="evidence" value="ECO:0007669"/>
    <property type="project" value="InterPro"/>
</dbReference>
<dbReference type="SUPFAM" id="SSF46626">
    <property type="entry name" value="Cytochrome c"/>
    <property type="match status" value="1"/>
</dbReference>
<dbReference type="InterPro" id="IPR011047">
    <property type="entry name" value="Quinoprotein_ADH-like_sf"/>
</dbReference>
<dbReference type="InterPro" id="IPR036909">
    <property type="entry name" value="Cyt_c-like_dom_sf"/>
</dbReference>
<dbReference type="EMBL" id="VKKU01000002">
    <property type="protein sequence ID" value="TSB01838.1"/>
    <property type="molecule type" value="Genomic_DNA"/>
</dbReference>
<organism evidence="10 11">
    <name type="scientific">Sphingorhabdus contaminans</name>
    <dbReference type="NCBI Taxonomy" id="1343899"/>
    <lineage>
        <taxon>Bacteria</taxon>
        <taxon>Pseudomonadati</taxon>
        <taxon>Pseudomonadota</taxon>
        <taxon>Alphaproteobacteria</taxon>
        <taxon>Sphingomonadales</taxon>
        <taxon>Sphingomonadaceae</taxon>
        <taxon>Sphingorhabdus</taxon>
    </lineage>
</organism>
<keyword evidence="3 8" id="KW-0349">Heme</keyword>
<reference evidence="10 11" key="1">
    <citation type="submission" date="2019-07" db="EMBL/GenBank/DDBJ databases">
        <authorList>
            <person name="Park M."/>
        </authorList>
    </citation>
    <scope>NUCLEOTIDE SEQUENCE [LARGE SCALE GENOMIC DNA]</scope>
    <source>
        <strain evidence="10 11">KCTC32445</strain>
    </source>
</reference>
<dbReference type="AlphaFoldDB" id="A0A553WAW4"/>
<dbReference type="Gene3D" id="1.10.760.10">
    <property type="entry name" value="Cytochrome c-like domain"/>
    <property type="match status" value="1"/>
</dbReference>
<dbReference type="Pfam" id="PF13360">
    <property type="entry name" value="PQQ_2"/>
    <property type="match status" value="2"/>
</dbReference>
<feature type="domain" description="Cytochrome c" evidence="9">
    <location>
        <begin position="28"/>
        <end position="98"/>
    </location>
</feature>
<protein>
    <submittedName>
        <fullName evidence="10">PQQ-binding-like beta-propeller repeat protein</fullName>
    </submittedName>
</protein>
<dbReference type="PROSITE" id="PS51257">
    <property type="entry name" value="PROKAR_LIPOPROTEIN"/>
    <property type="match status" value="1"/>
</dbReference>
<proteinExistence type="inferred from homology"/>
<evidence type="ECO:0000256" key="5">
    <source>
        <dbReference type="ARBA" id="ARBA00022729"/>
    </source>
</evidence>
<evidence type="ECO:0000256" key="1">
    <source>
        <dbReference type="ARBA" id="ARBA00001931"/>
    </source>
</evidence>
<sequence length="606" mass="64512">MRIIRALPAIILLPLVAACATKTELSAADKRRAEALYQQNCAACHNNGETGAPGLKALRSRTPDAILAALETGLMREQGKALKPEERELLARYLGNSAQAVAGKMCTGTLASAPQKIWNRWGNGLENARYQPAAAGGITPANVGSLELKWAFAFPDAARARSQPAVTKDAIYTGSADGRVYALNPESGCIWWTFDADAEVRNAPTIGDDGNLYFTDFDAHVYAVNARSGKLVWKQSVKDHPAGTITGSVTLYDNKLFVPMSSTEVVSAMRGDYGCCTFRGGITALDARTGRSLWRMHTTEPATPQGKNKEGAMNLGPSGAPVWSTPTIDTKRKLLYFGTGENYSTPANDKSDSIIALEIGTGKIRWVQQMLKGDAWNASCGMHGNNVNCPKEDGPDLDFGAPPILVKAANGRDIILAGQKSGMIYALDPDQGGKLLWQQRAGMGGFNGGVHWGMASDGRTLYAGIADTPGNKGAVGPARQGMHAFDVVSGRPLWSKIEPFVCKEDKHECRTAMSAAVTLTDGIVFAGALNGIMRAYSAKDGRILWTVDTRRDWPTVNGVKGYGGAIDSAGPVVADGRLIVNSGYDKFGQIPGNVLLVFGPKSGSSR</sequence>
<keyword evidence="6" id="KW-0560">Oxidoreductase</keyword>
<evidence type="ECO:0000256" key="6">
    <source>
        <dbReference type="ARBA" id="ARBA00023002"/>
    </source>
</evidence>
<dbReference type="InterPro" id="IPR009056">
    <property type="entry name" value="Cyt_c-like_dom"/>
</dbReference>
<dbReference type="GO" id="GO:0046872">
    <property type="term" value="F:metal ion binding"/>
    <property type="evidence" value="ECO:0007669"/>
    <property type="project" value="UniProtKB-KW"/>
</dbReference>
<dbReference type="Pfam" id="PF13442">
    <property type="entry name" value="Cytochrome_CBB3"/>
    <property type="match status" value="1"/>
</dbReference>
<dbReference type="Gene3D" id="2.130.10.10">
    <property type="entry name" value="YVTN repeat-like/Quinoprotein amine dehydrogenase"/>
    <property type="match status" value="1"/>
</dbReference>
<evidence type="ECO:0000313" key="11">
    <source>
        <dbReference type="Proteomes" id="UP000320160"/>
    </source>
</evidence>
<evidence type="ECO:0000256" key="2">
    <source>
        <dbReference type="ARBA" id="ARBA00008156"/>
    </source>
</evidence>
<dbReference type="GO" id="GO:0016491">
    <property type="term" value="F:oxidoreductase activity"/>
    <property type="evidence" value="ECO:0007669"/>
    <property type="project" value="UniProtKB-KW"/>
</dbReference>
<dbReference type="InterPro" id="IPR002372">
    <property type="entry name" value="PQQ_rpt_dom"/>
</dbReference>
<evidence type="ECO:0000313" key="10">
    <source>
        <dbReference type="EMBL" id="TSB01838.1"/>
    </source>
</evidence>
<keyword evidence="11" id="KW-1185">Reference proteome</keyword>
<evidence type="ECO:0000256" key="4">
    <source>
        <dbReference type="ARBA" id="ARBA00022723"/>
    </source>
</evidence>
<evidence type="ECO:0000256" key="3">
    <source>
        <dbReference type="ARBA" id="ARBA00022617"/>
    </source>
</evidence>
<dbReference type="PANTHER" id="PTHR32303">
    <property type="entry name" value="QUINOPROTEIN ALCOHOL DEHYDROGENASE (CYTOCHROME C)"/>
    <property type="match status" value="1"/>
</dbReference>
<evidence type="ECO:0000259" key="9">
    <source>
        <dbReference type="PROSITE" id="PS51007"/>
    </source>
</evidence>
<keyword evidence="7 8" id="KW-0408">Iron</keyword>
<comment type="similarity">
    <text evidence="2">Belongs to the bacterial PQQ dehydrogenase family.</text>
</comment>
<keyword evidence="4 8" id="KW-0479">Metal-binding</keyword>
<keyword evidence="5" id="KW-0732">Signal</keyword>
<dbReference type="Proteomes" id="UP000320160">
    <property type="component" value="Unassembled WGS sequence"/>
</dbReference>
<dbReference type="PANTHER" id="PTHR32303:SF10">
    <property type="entry name" value="OUTER MEMBRANE PROTEIN ASSEMBLY FACTOR BAMB"/>
    <property type="match status" value="1"/>
</dbReference>
<comment type="caution">
    <text evidence="10">The sequence shown here is derived from an EMBL/GenBank/DDBJ whole genome shotgun (WGS) entry which is preliminary data.</text>
</comment>
<dbReference type="Gene3D" id="2.140.10.10">
    <property type="entry name" value="Quinoprotein alcohol dehydrogenase-like superfamily"/>
    <property type="match status" value="1"/>
</dbReference>
<dbReference type="InterPro" id="IPR015943">
    <property type="entry name" value="WD40/YVTN_repeat-like_dom_sf"/>
</dbReference>
<dbReference type="InterPro" id="IPR018391">
    <property type="entry name" value="PQQ_b-propeller_rpt"/>
</dbReference>
<dbReference type="SMART" id="SM00564">
    <property type="entry name" value="PQQ"/>
    <property type="match status" value="6"/>
</dbReference>
<accession>A0A553WAW4</accession>